<protein>
    <submittedName>
        <fullName evidence="1">ApbE family lipoprotein</fullName>
    </submittedName>
</protein>
<reference evidence="1" key="1">
    <citation type="submission" date="2016-08" db="EMBL/GenBank/DDBJ databases">
        <authorList>
            <person name="Seilhamer J.J."/>
        </authorList>
    </citation>
    <scope>NUCLEOTIDE SEQUENCE</scope>
    <source>
        <strain evidence="1">86</strain>
    </source>
</reference>
<dbReference type="SUPFAM" id="SSF143631">
    <property type="entry name" value="ApbE-like"/>
    <property type="match status" value="1"/>
</dbReference>
<evidence type="ECO:0000313" key="1">
    <source>
        <dbReference type="EMBL" id="SCM83431.1"/>
    </source>
</evidence>
<proteinExistence type="predicted"/>
<dbReference type="RefSeq" id="WP_288185865.1">
    <property type="nucleotide sequence ID" value="NZ_LT608335.1"/>
</dbReference>
<accession>A0A212M0W5</accession>
<name>A0A212M0W5_9FIRM</name>
<dbReference type="Gene3D" id="3.10.520.10">
    <property type="entry name" value="ApbE-like domains"/>
    <property type="match status" value="1"/>
</dbReference>
<organism evidence="1">
    <name type="scientific">uncultured Sporomusa sp</name>
    <dbReference type="NCBI Taxonomy" id="307249"/>
    <lineage>
        <taxon>Bacteria</taxon>
        <taxon>Bacillati</taxon>
        <taxon>Bacillota</taxon>
        <taxon>Negativicutes</taxon>
        <taxon>Selenomonadales</taxon>
        <taxon>Sporomusaceae</taxon>
        <taxon>Sporomusa</taxon>
        <taxon>environmental samples</taxon>
    </lineage>
</organism>
<dbReference type="InterPro" id="IPR003374">
    <property type="entry name" value="ApbE-like_sf"/>
</dbReference>
<keyword evidence="1" id="KW-0449">Lipoprotein</keyword>
<dbReference type="AlphaFoldDB" id="A0A212M0W5"/>
<dbReference type="EMBL" id="FMJE01000007">
    <property type="protein sequence ID" value="SCM83431.1"/>
    <property type="molecule type" value="Genomic_DNA"/>
</dbReference>
<sequence>MMPHDSKGLHPWRILAPGKVYFHYGPTSMVVMADKDGSPLTDLCCEAYDVINAALEEITASLAHLRLYPKQIQRGLLTGLPGKMLEGVLAVGEPTLTPMATVAGAVSDTVADWLVSQGASRAMVNNGGDVALRLAPGTEVKLGIMSSLQLGVIDRSLTIRAEDGIGGVATSGLGGRSLTRGIAQGVSVFSATCILADALATHLANCSYVKSEHVSVAKAGQVDPGSDIRDLDVVIGVNKLDGREVKQALNQVKREAVRQKKKGNLIAACCRVQETMLDYEMKNIFPDLICTQATQG</sequence>
<gene>
    <name evidence="1" type="ORF">KL86SPO_70289</name>
</gene>